<accession>A0A5C6ALW3</accession>
<dbReference type="Pfam" id="PF21082">
    <property type="entry name" value="MS_channel_3rd"/>
    <property type="match status" value="1"/>
</dbReference>
<dbReference type="Pfam" id="PF00924">
    <property type="entry name" value="MS_channel_2nd"/>
    <property type="match status" value="1"/>
</dbReference>
<dbReference type="Gene3D" id="3.30.70.100">
    <property type="match status" value="1"/>
</dbReference>
<dbReference type="AlphaFoldDB" id="A0A5C6ALW3"/>
<dbReference type="Proteomes" id="UP000317421">
    <property type="component" value="Unassembled WGS sequence"/>
</dbReference>
<proteinExistence type="inferred from homology"/>
<evidence type="ECO:0000313" key="11">
    <source>
        <dbReference type="Proteomes" id="UP000317421"/>
    </source>
</evidence>
<keyword evidence="3" id="KW-1003">Cell membrane</keyword>
<organism evidence="10 11">
    <name type="scientific">Botrimarina colliarenosi</name>
    <dbReference type="NCBI Taxonomy" id="2528001"/>
    <lineage>
        <taxon>Bacteria</taxon>
        <taxon>Pseudomonadati</taxon>
        <taxon>Planctomycetota</taxon>
        <taxon>Planctomycetia</taxon>
        <taxon>Pirellulales</taxon>
        <taxon>Lacipirellulaceae</taxon>
        <taxon>Botrimarina</taxon>
    </lineage>
</organism>
<comment type="caution">
    <text evidence="10">The sequence shown here is derived from an EMBL/GenBank/DDBJ whole genome shotgun (WGS) entry which is preliminary data.</text>
</comment>
<evidence type="ECO:0000256" key="6">
    <source>
        <dbReference type="ARBA" id="ARBA00023136"/>
    </source>
</evidence>
<dbReference type="RefSeq" id="WP_197526301.1">
    <property type="nucleotide sequence ID" value="NZ_SJPR01000001.1"/>
</dbReference>
<dbReference type="InterPro" id="IPR006685">
    <property type="entry name" value="MscS_channel_2nd"/>
</dbReference>
<keyword evidence="5 7" id="KW-1133">Transmembrane helix</keyword>
<feature type="transmembrane region" description="Helical" evidence="7">
    <location>
        <begin position="83"/>
        <end position="105"/>
    </location>
</feature>
<keyword evidence="11" id="KW-1185">Reference proteome</keyword>
<dbReference type="InterPro" id="IPR010920">
    <property type="entry name" value="LSM_dom_sf"/>
</dbReference>
<feature type="domain" description="Mechanosensitive ion channel MscS" evidence="8">
    <location>
        <begin position="130"/>
        <end position="192"/>
    </location>
</feature>
<evidence type="ECO:0000256" key="1">
    <source>
        <dbReference type="ARBA" id="ARBA00004651"/>
    </source>
</evidence>
<dbReference type="InterPro" id="IPR011014">
    <property type="entry name" value="MscS_channel_TM-2"/>
</dbReference>
<dbReference type="Gene3D" id="1.10.287.1260">
    <property type="match status" value="1"/>
</dbReference>
<dbReference type="InterPro" id="IPR011066">
    <property type="entry name" value="MscS_channel_C_sf"/>
</dbReference>
<protein>
    <submittedName>
        <fullName evidence="10">Small-conductance mechanosensitive channel</fullName>
    </submittedName>
</protein>
<dbReference type="PANTHER" id="PTHR30221">
    <property type="entry name" value="SMALL-CONDUCTANCE MECHANOSENSITIVE CHANNEL"/>
    <property type="match status" value="1"/>
</dbReference>
<evidence type="ECO:0000259" key="9">
    <source>
        <dbReference type="Pfam" id="PF21082"/>
    </source>
</evidence>
<evidence type="ECO:0000259" key="8">
    <source>
        <dbReference type="Pfam" id="PF00924"/>
    </source>
</evidence>
<dbReference type="PANTHER" id="PTHR30221:SF1">
    <property type="entry name" value="SMALL-CONDUCTANCE MECHANOSENSITIVE CHANNEL"/>
    <property type="match status" value="1"/>
</dbReference>
<comment type="similarity">
    <text evidence="2">Belongs to the MscS (TC 1.A.23) family.</text>
</comment>
<dbReference type="InterPro" id="IPR023408">
    <property type="entry name" value="MscS_beta-dom_sf"/>
</dbReference>
<evidence type="ECO:0000256" key="3">
    <source>
        <dbReference type="ARBA" id="ARBA00022475"/>
    </source>
</evidence>
<dbReference type="Gene3D" id="2.30.30.60">
    <property type="match status" value="1"/>
</dbReference>
<evidence type="ECO:0000256" key="7">
    <source>
        <dbReference type="SAM" id="Phobius"/>
    </source>
</evidence>
<evidence type="ECO:0000256" key="5">
    <source>
        <dbReference type="ARBA" id="ARBA00022989"/>
    </source>
</evidence>
<dbReference type="GO" id="GO:0005886">
    <property type="term" value="C:plasma membrane"/>
    <property type="evidence" value="ECO:0007669"/>
    <property type="project" value="UniProtKB-SubCell"/>
</dbReference>
<evidence type="ECO:0000313" key="10">
    <source>
        <dbReference type="EMBL" id="TWU00411.1"/>
    </source>
</evidence>
<comment type="subcellular location">
    <subcellularLocation>
        <location evidence="1">Cell membrane</location>
        <topology evidence="1">Multi-pass membrane protein</topology>
    </subcellularLocation>
</comment>
<gene>
    <name evidence="10" type="primary">mscS_2</name>
    <name evidence="10" type="ORF">Pla108_13620</name>
</gene>
<keyword evidence="4 7" id="KW-0812">Transmembrane</keyword>
<dbReference type="GO" id="GO:0008381">
    <property type="term" value="F:mechanosensitive monoatomic ion channel activity"/>
    <property type="evidence" value="ECO:0007669"/>
    <property type="project" value="InterPro"/>
</dbReference>
<reference evidence="10 11" key="1">
    <citation type="submission" date="2019-02" db="EMBL/GenBank/DDBJ databases">
        <title>Deep-cultivation of Planctomycetes and their phenomic and genomic characterization uncovers novel biology.</title>
        <authorList>
            <person name="Wiegand S."/>
            <person name="Jogler M."/>
            <person name="Boedeker C."/>
            <person name="Pinto D."/>
            <person name="Vollmers J."/>
            <person name="Rivas-Marin E."/>
            <person name="Kohn T."/>
            <person name="Peeters S.H."/>
            <person name="Heuer A."/>
            <person name="Rast P."/>
            <person name="Oberbeckmann S."/>
            <person name="Bunk B."/>
            <person name="Jeske O."/>
            <person name="Meyerdierks A."/>
            <person name="Storesund J.E."/>
            <person name="Kallscheuer N."/>
            <person name="Luecker S."/>
            <person name="Lage O.M."/>
            <person name="Pohl T."/>
            <person name="Merkel B.J."/>
            <person name="Hornburger P."/>
            <person name="Mueller R.-W."/>
            <person name="Bruemmer F."/>
            <person name="Labrenz M."/>
            <person name="Spormann A.M."/>
            <person name="Op Den Camp H."/>
            <person name="Overmann J."/>
            <person name="Amann R."/>
            <person name="Jetten M.S.M."/>
            <person name="Mascher T."/>
            <person name="Medema M.H."/>
            <person name="Devos D.P."/>
            <person name="Kaster A.-K."/>
            <person name="Ovreas L."/>
            <person name="Rohde M."/>
            <person name="Galperin M.Y."/>
            <person name="Jogler C."/>
        </authorList>
    </citation>
    <scope>NUCLEOTIDE SEQUENCE [LARGE SCALE GENOMIC DNA]</scope>
    <source>
        <strain evidence="10 11">Pla108</strain>
    </source>
</reference>
<dbReference type="EMBL" id="SJPR01000001">
    <property type="protein sequence ID" value="TWU00411.1"/>
    <property type="molecule type" value="Genomic_DNA"/>
</dbReference>
<sequence>MAEPSDAATADALFENAPDTPEEMTAAVTSSLGDLWESFLHRLPFLVAGLLALAVTAGVVRLVQYVVRRVLVTARVRRNLRDLILQLTGVLVWVIGITVAAVIIFPGMTPTKVITGLGIGSVALGFAFKDIVENFLAGVLILWRFPFDPGDYIVCGDVEGTVEEVTVRMTFLRHVNGELVVLPNARVFKEAVVVRTSQPVRRNTEMTGVAYEADADQAREVIRNAVASCKSVVDDRPVEVFLHCLGSSSVDFAVSWWSGARPVDERSSRDEVLTAVKRALGEADIEIPWPQQVVTFKNGLALERARAEE</sequence>
<dbReference type="SUPFAM" id="SSF50182">
    <property type="entry name" value="Sm-like ribonucleoproteins"/>
    <property type="match status" value="1"/>
</dbReference>
<dbReference type="SUPFAM" id="SSF82689">
    <property type="entry name" value="Mechanosensitive channel protein MscS (YggB), C-terminal domain"/>
    <property type="match status" value="1"/>
</dbReference>
<dbReference type="InterPro" id="IPR049278">
    <property type="entry name" value="MS_channel_C"/>
</dbReference>
<feature type="domain" description="Mechanosensitive ion channel MscS C-terminal" evidence="9">
    <location>
        <begin position="208"/>
        <end position="287"/>
    </location>
</feature>
<name>A0A5C6ALW3_9BACT</name>
<evidence type="ECO:0000256" key="4">
    <source>
        <dbReference type="ARBA" id="ARBA00022692"/>
    </source>
</evidence>
<evidence type="ECO:0000256" key="2">
    <source>
        <dbReference type="ARBA" id="ARBA00008017"/>
    </source>
</evidence>
<dbReference type="InterPro" id="IPR045275">
    <property type="entry name" value="MscS_archaea/bacteria_type"/>
</dbReference>
<feature type="transmembrane region" description="Helical" evidence="7">
    <location>
        <begin position="43"/>
        <end position="63"/>
    </location>
</feature>
<keyword evidence="6 7" id="KW-0472">Membrane</keyword>
<dbReference type="SUPFAM" id="SSF82861">
    <property type="entry name" value="Mechanosensitive channel protein MscS (YggB), transmembrane region"/>
    <property type="match status" value="1"/>
</dbReference>